<feature type="signal peptide" evidence="1">
    <location>
        <begin position="1"/>
        <end position="23"/>
    </location>
</feature>
<accession>A0A917NMD3</accession>
<gene>
    <name evidence="2" type="ORF">GCM10011320_18460</name>
</gene>
<proteinExistence type="predicted"/>
<sequence>MAASAAAAAATLTMLSKASASSATEPVSHQATAFSPNTAIATTTLPIASIVARFILLSVMARGLAPGG</sequence>
<protein>
    <recommendedName>
        <fullName evidence="4">Secreted protein</fullName>
    </recommendedName>
</protein>
<evidence type="ECO:0000313" key="3">
    <source>
        <dbReference type="Proteomes" id="UP000661507"/>
    </source>
</evidence>
<feature type="chain" id="PRO_5037737678" description="Secreted protein" evidence="1">
    <location>
        <begin position="24"/>
        <end position="68"/>
    </location>
</feature>
<name>A0A917NMD3_9PROT</name>
<evidence type="ECO:0000256" key="1">
    <source>
        <dbReference type="SAM" id="SignalP"/>
    </source>
</evidence>
<reference evidence="2" key="2">
    <citation type="submission" date="2020-09" db="EMBL/GenBank/DDBJ databases">
        <authorList>
            <person name="Sun Q."/>
            <person name="Zhou Y."/>
        </authorList>
    </citation>
    <scope>NUCLEOTIDE SEQUENCE</scope>
    <source>
        <strain evidence="2">CGMCC 1.3617</strain>
    </source>
</reference>
<keyword evidence="3" id="KW-1185">Reference proteome</keyword>
<evidence type="ECO:0000313" key="2">
    <source>
        <dbReference type="EMBL" id="GGJ11630.1"/>
    </source>
</evidence>
<dbReference type="AlphaFoldDB" id="A0A917NMD3"/>
<reference evidence="2" key="1">
    <citation type="journal article" date="2014" name="Int. J. Syst. Evol. Microbiol.">
        <title>Complete genome sequence of Corynebacterium casei LMG S-19264T (=DSM 44701T), isolated from a smear-ripened cheese.</title>
        <authorList>
            <consortium name="US DOE Joint Genome Institute (JGI-PGF)"/>
            <person name="Walter F."/>
            <person name="Albersmeier A."/>
            <person name="Kalinowski J."/>
            <person name="Ruckert C."/>
        </authorList>
    </citation>
    <scope>NUCLEOTIDE SEQUENCE</scope>
    <source>
        <strain evidence="2">CGMCC 1.3617</strain>
    </source>
</reference>
<organism evidence="2 3">
    <name type="scientific">Neoroseomonas lacus</name>
    <dbReference type="NCBI Taxonomy" id="287609"/>
    <lineage>
        <taxon>Bacteria</taxon>
        <taxon>Pseudomonadati</taxon>
        <taxon>Pseudomonadota</taxon>
        <taxon>Alphaproteobacteria</taxon>
        <taxon>Acetobacterales</taxon>
        <taxon>Acetobacteraceae</taxon>
        <taxon>Neoroseomonas</taxon>
    </lineage>
</organism>
<evidence type="ECO:0008006" key="4">
    <source>
        <dbReference type="Google" id="ProtNLM"/>
    </source>
</evidence>
<dbReference type="EMBL" id="BMKW01000004">
    <property type="protein sequence ID" value="GGJ11630.1"/>
    <property type="molecule type" value="Genomic_DNA"/>
</dbReference>
<dbReference type="Proteomes" id="UP000661507">
    <property type="component" value="Unassembled WGS sequence"/>
</dbReference>
<comment type="caution">
    <text evidence="2">The sequence shown here is derived from an EMBL/GenBank/DDBJ whole genome shotgun (WGS) entry which is preliminary data.</text>
</comment>
<keyword evidence="1" id="KW-0732">Signal</keyword>